<name>A0A5A7N733_9PROT</name>
<sequence>MRPDLSVPQAQWGEEMKRAAFGWPFFVFMAFFQGDFLWLMDQFRLDHDRHLMPHGGRPFAKAKG</sequence>
<organism evidence="2 3">
    <name type="scientific">Iodidimonas nitroreducens</name>
    <dbReference type="NCBI Taxonomy" id="1236968"/>
    <lineage>
        <taxon>Bacteria</taxon>
        <taxon>Pseudomonadati</taxon>
        <taxon>Pseudomonadota</taxon>
        <taxon>Alphaproteobacteria</taxon>
        <taxon>Iodidimonadales</taxon>
        <taxon>Iodidimonadaceae</taxon>
        <taxon>Iodidimonas</taxon>
    </lineage>
</organism>
<dbReference type="Proteomes" id="UP000324996">
    <property type="component" value="Unassembled WGS sequence"/>
</dbReference>
<gene>
    <name evidence="2" type="ORF">JCM17846_08620</name>
</gene>
<feature type="transmembrane region" description="Helical" evidence="1">
    <location>
        <begin position="20"/>
        <end position="40"/>
    </location>
</feature>
<dbReference type="AlphaFoldDB" id="A0A5A7N733"/>
<keyword evidence="1" id="KW-0812">Transmembrane</keyword>
<evidence type="ECO:0000313" key="3">
    <source>
        <dbReference type="Proteomes" id="UP000324996"/>
    </source>
</evidence>
<dbReference type="EMBL" id="BKCN01000003">
    <property type="protein sequence ID" value="GER03180.1"/>
    <property type="molecule type" value="Genomic_DNA"/>
</dbReference>
<keyword evidence="1" id="KW-0472">Membrane</keyword>
<reference evidence="2 3" key="1">
    <citation type="submission" date="2019-09" db="EMBL/GenBank/DDBJ databases">
        <title>NBRP : Genome information of microbial organism related human and environment.</title>
        <authorList>
            <person name="Hattori M."/>
            <person name="Oshima K."/>
            <person name="Inaba H."/>
            <person name="Suda W."/>
            <person name="Sakamoto M."/>
            <person name="Iino T."/>
            <person name="Kitahara M."/>
            <person name="Oshida Y."/>
            <person name="Iida T."/>
            <person name="Kudo T."/>
            <person name="Itoh T."/>
            <person name="Ohkuma M."/>
        </authorList>
    </citation>
    <scope>NUCLEOTIDE SEQUENCE [LARGE SCALE GENOMIC DNA]</scope>
    <source>
        <strain evidence="2 3">Q-1</strain>
    </source>
</reference>
<proteinExistence type="predicted"/>
<accession>A0A5A7N733</accession>
<keyword evidence="1" id="KW-1133">Transmembrane helix</keyword>
<comment type="caution">
    <text evidence="2">The sequence shown here is derived from an EMBL/GenBank/DDBJ whole genome shotgun (WGS) entry which is preliminary data.</text>
</comment>
<evidence type="ECO:0000313" key="2">
    <source>
        <dbReference type="EMBL" id="GER03180.1"/>
    </source>
</evidence>
<evidence type="ECO:0000256" key="1">
    <source>
        <dbReference type="SAM" id="Phobius"/>
    </source>
</evidence>
<keyword evidence="3" id="KW-1185">Reference proteome</keyword>
<protein>
    <submittedName>
        <fullName evidence="2">Uncharacterized protein</fullName>
    </submittedName>
</protein>